<organism evidence="2">
    <name type="scientific">Sedimenticola thiotaurini</name>
    <dbReference type="NCBI Taxonomy" id="1543721"/>
    <lineage>
        <taxon>Bacteria</taxon>
        <taxon>Pseudomonadati</taxon>
        <taxon>Pseudomonadota</taxon>
        <taxon>Gammaproteobacteria</taxon>
        <taxon>Chromatiales</taxon>
        <taxon>Sedimenticolaceae</taxon>
        <taxon>Sedimenticola</taxon>
    </lineage>
</organism>
<accession>A0A831RN60</accession>
<dbReference type="Proteomes" id="UP000886251">
    <property type="component" value="Unassembled WGS sequence"/>
</dbReference>
<dbReference type="EMBL" id="DRKP01000189">
    <property type="protein sequence ID" value="HEB97748.1"/>
    <property type="molecule type" value="Genomic_DNA"/>
</dbReference>
<dbReference type="AlphaFoldDB" id="A0A831RN60"/>
<evidence type="ECO:0000256" key="1">
    <source>
        <dbReference type="SAM" id="MobiDB-lite"/>
    </source>
</evidence>
<comment type="caution">
    <text evidence="2">The sequence shown here is derived from an EMBL/GenBank/DDBJ whole genome shotgun (WGS) entry which is preliminary data.</text>
</comment>
<evidence type="ECO:0000313" key="2">
    <source>
        <dbReference type="EMBL" id="HEB97748.1"/>
    </source>
</evidence>
<proteinExistence type="predicted"/>
<protein>
    <submittedName>
        <fullName evidence="2">Uncharacterized protein</fullName>
    </submittedName>
</protein>
<gene>
    <name evidence="2" type="ORF">ENI96_15100</name>
</gene>
<feature type="compositionally biased region" description="Basic and acidic residues" evidence="1">
    <location>
        <begin position="128"/>
        <end position="140"/>
    </location>
</feature>
<name>A0A831RN60_9GAMM</name>
<reference evidence="2" key="1">
    <citation type="journal article" date="2020" name="mSystems">
        <title>Genome- and Community-Level Interaction Insights into Carbon Utilization and Element Cycling Functions of Hydrothermarchaeota in Hydrothermal Sediment.</title>
        <authorList>
            <person name="Zhou Z."/>
            <person name="Liu Y."/>
            <person name="Xu W."/>
            <person name="Pan J."/>
            <person name="Luo Z.H."/>
            <person name="Li M."/>
        </authorList>
    </citation>
    <scope>NUCLEOTIDE SEQUENCE [LARGE SCALE GENOMIC DNA]</scope>
    <source>
        <strain evidence="2">HyVt-443</strain>
    </source>
</reference>
<sequence length="327" mass="36214">MIDATFRPLLPEPAADIEMLHTDVMRFMAILGLCLAAIFALVQSIPAEQAAEARAGHLQQALDQARLQLRRSGEELAAALERRQELERELAARRRRNQELQRSLGAAERKLEALARERSRIAATLEQARNEQRQERERLQRALADARQNASPPAPEQERPGRPQPLEMPEAGSDPAVTGREPVAPPSPSAEPRAEPVRTPPAGSDAQDRRGFVLRFASSSALEALVTAGRVRFLVLADGRAWSYRMQAGLPRLVADRTPLRYHEMAPQTVPDRFRRALAENGVRGEPVWAVVLPSALEQQLQRLTRGHAGGVLEIQASGRVRWQGKG</sequence>
<feature type="region of interest" description="Disordered" evidence="1">
    <location>
        <begin position="125"/>
        <end position="207"/>
    </location>
</feature>